<dbReference type="RefSeq" id="WP_139541433.1">
    <property type="nucleotide sequence ID" value="NZ_CABEJC010000040.1"/>
</dbReference>
<sequence length="256" mass="28877">MAVLYIINESLIYDSEAHLISYVDGDKMVSLPIPASNCFKILLENQGEIITQEALLTRVWNERGMNVNANTLHQNISLLRKALARIDGGREVIKTIPKRGFTIPSSIAIERKESIIDAKEELHEILEINHTVVEVNKNHVEKSVDGKKKGLIVFYAIGIFSLMLLGLYFFISPQKDYFSSYVESNPVDKCRIFANVTTDDDGVFENLISKSAVDCRTDRWVYITGNHVAEYPSLIACRNRSGSGAYAKCQSFYFLN</sequence>
<comment type="caution">
    <text evidence="5">The sequence shown here is derived from an EMBL/GenBank/DDBJ whole genome shotgun (WGS) entry which is preliminary data.</text>
</comment>
<feature type="DNA-binding region" description="OmpR/PhoB-type" evidence="2">
    <location>
        <begin position="2"/>
        <end position="105"/>
    </location>
</feature>
<protein>
    <recommendedName>
        <fullName evidence="4">OmpR/PhoB-type domain-containing protein</fullName>
    </recommendedName>
</protein>
<gene>
    <name evidence="5" type="ORF">SB6411_03221</name>
</gene>
<reference evidence="5 6" key="1">
    <citation type="submission" date="2019-07" db="EMBL/GenBank/DDBJ databases">
        <authorList>
            <person name="Brisse S."/>
            <person name="Rodrigues C."/>
            <person name="Thorpe H."/>
        </authorList>
    </citation>
    <scope>NUCLEOTIDE SEQUENCE [LARGE SCALE GENOMIC DNA]</scope>
    <source>
        <strain evidence="5">SB6411</strain>
    </source>
</reference>
<evidence type="ECO:0000256" key="3">
    <source>
        <dbReference type="SAM" id="Phobius"/>
    </source>
</evidence>
<keyword evidence="3" id="KW-1133">Transmembrane helix</keyword>
<name>A0ABY6VIG6_9ENTR</name>
<evidence type="ECO:0000313" key="6">
    <source>
        <dbReference type="Proteomes" id="UP000317652"/>
    </source>
</evidence>
<dbReference type="PROSITE" id="PS51755">
    <property type="entry name" value="OMPR_PHOB"/>
    <property type="match status" value="1"/>
</dbReference>
<accession>A0ABY6VIG6</accession>
<keyword evidence="1 2" id="KW-0238">DNA-binding</keyword>
<feature type="domain" description="OmpR/PhoB-type" evidence="4">
    <location>
        <begin position="2"/>
        <end position="105"/>
    </location>
</feature>
<keyword evidence="3" id="KW-0812">Transmembrane</keyword>
<dbReference type="CDD" id="cd00383">
    <property type="entry name" value="trans_reg_C"/>
    <property type="match status" value="1"/>
</dbReference>
<dbReference type="InterPro" id="IPR016032">
    <property type="entry name" value="Sig_transdc_resp-reg_C-effctor"/>
</dbReference>
<evidence type="ECO:0000256" key="1">
    <source>
        <dbReference type="ARBA" id="ARBA00023125"/>
    </source>
</evidence>
<dbReference type="SMART" id="SM00862">
    <property type="entry name" value="Trans_reg_C"/>
    <property type="match status" value="1"/>
</dbReference>
<dbReference type="SUPFAM" id="SSF46894">
    <property type="entry name" value="C-terminal effector domain of the bipartite response regulators"/>
    <property type="match status" value="1"/>
</dbReference>
<evidence type="ECO:0000256" key="2">
    <source>
        <dbReference type="PROSITE-ProRule" id="PRU01091"/>
    </source>
</evidence>
<evidence type="ECO:0000259" key="4">
    <source>
        <dbReference type="PROSITE" id="PS51755"/>
    </source>
</evidence>
<dbReference type="Pfam" id="PF00486">
    <property type="entry name" value="Trans_reg_C"/>
    <property type="match status" value="1"/>
</dbReference>
<dbReference type="EMBL" id="CABGGS010000045">
    <property type="protein sequence ID" value="VUS85601.1"/>
    <property type="molecule type" value="Genomic_DNA"/>
</dbReference>
<organism evidence="5 6">
    <name type="scientific">Klebsiella spallanzanii</name>
    <dbReference type="NCBI Taxonomy" id="2587528"/>
    <lineage>
        <taxon>Bacteria</taxon>
        <taxon>Pseudomonadati</taxon>
        <taxon>Pseudomonadota</taxon>
        <taxon>Gammaproteobacteria</taxon>
        <taxon>Enterobacterales</taxon>
        <taxon>Enterobacteriaceae</taxon>
        <taxon>Klebsiella/Raoultella group</taxon>
        <taxon>Klebsiella</taxon>
    </lineage>
</organism>
<keyword evidence="6" id="KW-1185">Reference proteome</keyword>
<dbReference type="Proteomes" id="UP000317652">
    <property type="component" value="Unassembled WGS sequence"/>
</dbReference>
<dbReference type="InterPro" id="IPR001867">
    <property type="entry name" value="OmpR/PhoB-type_DNA-bd"/>
</dbReference>
<dbReference type="Gene3D" id="1.10.10.10">
    <property type="entry name" value="Winged helix-like DNA-binding domain superfamily/Winged helix DNA-binding domain"/>
    <property type="match status" value="1"/>
</dbReference>
<feature type="transmembrane region" description="Helical" evidence="3">
    <location>
        <begin position="152"/>
        <end position="171"/>
    </location>
</feature>
<evidence type="ECO:0000313" key="5">
    <source>
        <dbReference type="EMBL" id="VUS85601.1"/>
    </source>
</evidence>
<dbReference type="InterPro" id="IPR036388">
    <property type="entry name" value="WH-like_DNA-bd_sf"/>
</dbReference>
<keyword evidence="3" id="KW-0472">Membrane</keyword>
<proteinExistence type="predicted"/>